<evidence type="ECO:0000313" key="2">
    <source>
        <dbReference type="Proteomes" id="UP000358366"/>
    </source>
</evidence>
<dbReference type="Gene3D" id="3.40.50.1000">
    <property type="entry name" value="HAD superfamily/HAD-like"/>
    <property type="match status" value="1"/>
</dbReference>
<dbReference type="EC" id="3.1.3.18" evidence="1"/>
<dbReference type="InterPro" id="IPR023214">
    <property type="entry name" value="HAD_sf"/>
</dbReference>
<dbReference type="InterPro" id="IPR036412">
    <property type="entry name" value="HAD-like_sf"/>
</dbReference>
<dbReference type="Pfam" id="PF00702">
    <property type="entry name" value="Hydrolase"/>
    <property type="match status" value="1"/>
</dbReference>
<gene>
    <name evidence="1" type="primary">gph_3</name>
    <name evidence="1" type="ORF">DFSSTS7063_02455</name>
</gene>
<keyword evidence="1" id="KW-0378">Hydrolase</keyword>
<evidence type="ECO:0000313" key="1">
    <source>
        <dbReference type="EMBL" id="VUX17584.1"/>
    </source>
</evidence>
<reference evidence="1 2" key="1">
    <citation type="submission" date="2019-07" db="EMBL/GenBank/DDBJ databases">
        <authorList>
            <person name="Hibberd C M."/>
            <person name="Gehrig L. J."/>
            <person name="Chang H.-W."/>
            <person name="Venkatesh S."/>
        </authorList>
    </citation>
    <scope>NUCLEOTIDE SEQUENCE [LARGE SCALE GENOMIC DNA]</scope>
    <source>
        <strain evidence="1">Dorea_formicigenerans_SSTS_Bg7063</strain>
    </source>
</reference>
<dbReference type="AlphaFoldDB" id="A0A564UDG9"/>
<dbReference type="GO" id="GO:0008967">
    <property type="term" value="F:phosphoglycolate phosphatase activity"/>
    <property type="evidence" value="ECO:0007669"/>
    <property type="project" value="UniProtKB-EC"/>
</dbReference>
<organism evidence="1 2">
    <name type="scientific">Dorea formicigenerans</name>
    <dbReference type="NCBI Taxonomy" id="39486"/>
    <lineage>
        <taxon>Bacteria</taxon>
        <taxon>Bacillati</taxon>
        <taxon>Bacillota</taxon>
        <taxon>Clostridia</taxon>
        <taxon>Lachnospirales</taxon>
        <taxon>Lachnospiraceae</taxon>
        <taxon>Dorea</taxon>
    </lineage>
</organism>
<dbReference type="EMBL" id="CABHNI010000047">
    <property type="protein sequence ID" value="VUX17584.1"/>
    <property type="molecule type" value="Genomic_DNA"/>
</dbReference>
<dbReference type="Proteomes" id="UP000358366">
    <property type="component" value="Unassembled WGS sequence"/>
</dbReference>
<dbReference type="SUPFAM" id="SSF56784">
    <property type="entry name" value="HAD-like"/>
    <property type="match status" value="1"/>
</dbReference>
<protein>
    <submittedName>
        <fullName evidence="1">Phosphoglycolate phosphatase</fullName>
        <ecNumber evidence="1">3.1.3.18</ecNumber>
    </submittedName>
</protein>
<name>A0A564UDG9_9FIRM</name>
<sequence>MKEHGVKVYLATNPIFPRVGTMNRIRWAGIDAEDFEVITTYETYHYCKPNPKYFQEVMEEFGLNPKECLMVGNDVQEDLTIRSLGVKTYLLTDTLENKKNIPLEEAETEYKGTMEELYEWFQSYFVHN</sequence>
<proteinExistence type="predicted"/>
<accession>A0A564UDG9</accession>